<dbReference type="InterPro" id="IPR036652">
    <property type="entry name" value="YjeF_N_dom_sf"/>
</dbReference>
<dbReference type="Gene3D" id="3.40.1190.20">
    <property type="match status" value="1"/>
</dbReference>
<dbReference type="GO" id="GO:0052856">
    <property type="term" value="F:NAD(P)HX epimerase activity"/>
    <property type="evidence" value="ECO:0007669"/>
    <property type="project" value="UniProtKB-EC"/>
</dbReference>
<keyword evidence="14 23" id="KW-0413">Isomerase</keyword>
<keyword evidence="8" id="KW-0479">Metal-binding</keyword>
<evidence type="ECO:0000256" key="15">
    <source>
        <dbReference type="ARBA" id="ARBA00023239"/>
    </source>
</evidence>
<comment type="catalytic activity">
    <reaction evidence="1">
        <text>(6R)-NADHX = (6S)-NADHX</text>
        <dbReference type="Rhea" id="RHEA:32215"/>
        <dbReference type="ChEBI" id="CHEBI:64074"/>
        <dbReference type="ChEBI" id="CHEBI:64075"/>
        <dbReference type="EC" id="5.1.99.6"/>
    </reaction>
</comment>
<dbReference type="GO" id="GO:0052855">
    <property type="term" value="F:ADP-dependent NAD(P)H-hydrate dehydratase activity"/>
    <property type="evidence" value="ECO:0007669"/>
    <property type="project" value="UniProtKB-EC"/>
</dbReference>
<dbReference type="NCBIfam" id="TIGR00196">
    <property type="entry name" value="yjeF_cterm"/>
    <property type="match status" value="1"/>
</dbReference>
<name>A0A3B1CPD5_9ZZZZ</name>
<accession>A0A3B1CPD5</accession>
<evidence type="ECO:0000259" key="22">
    <source>
        <dbReference type="PROSITE" id="PS51385"/>
    </source>
</evidence>
<evidence type="ECO:0000256" key="18">
    <source>
        <dbReference type="ARBA" id="ARBA00032624"/>
    </source>
</evidence>
<evidence type="ECO:0000256" key="16">
    <source>
        <dbReference type="ARBA" id="ARBA00023268"/>
    </source>
</evidence>
<comment type="similarity">
    <text evidence="5">In the C-terminal section; belongs to the NnrD/CARKD family.</text>
</comment>
<dbReference type="CDD" id="cd01171">
    <property type="entry name" value="YXKO-related"/>
    <property type="match status" value="1"/>
</dbReference>
<evidence type="ECO:0000256" key="13">
    <source>
        <dbReference type="ARBA" id="ARBA00023027"/>
    </source>
</evidence>
<comment type="catalytic activity">
    <reaction evidence="19">
        <text>(6S)-NADHX + ADP = AMP + phosphate + NADH + H(+)</text>
        <dbReference type="Rhea" id="RHEA:32223"/>
        <dbReference type="ChEBI" id="CHEBI:15378"/>
        <dbReference type="ChEBI" id="CHEBI:43474"/>
        <dbReference type="ChEBI" id="CHEBI:57945"/>
        <dbReference type="ChEBI" id="CHEBI:64074"/>
        <dbReference type="ChEBI" id="CHEBI:456215"/>
        <dbReference type="ChEBI" id="CHEBI:456216"/>
        <dbReference type="EC" id="4.2.1.136"/>
    </reaction>
</comment>
<dbReference type="InterPro" id="IPR029056">
    <property type="entry name" value="Ribokinase-like"/>
</dbReference>
<evidence type="ECO:0000256" key="2">
    <source>
        <dbReference type="ARBA" id="ARBA00000909"/>
    </source>
</evidence>
<evidence type="ECO:0000256" key="17">
    <source>
        <dbReference type="ARBA" id="ARBA00025153"/>
    </source>
</evidence>
<comment type="catalytic activity">
    <reaction evidence="20">
        <text>(6S)-NADPHX + ADP = AMP + phosphate + NADPH + H(+)</text>
        <dbReference type="Rhea" id="RHEA:32235"/>
        <dbReference type="ChEBI" id="CHEBI:15378"/>
        <dbReference type="ChEBI" id="CHEBI:43474"/>
        <dbReference type="ChEBI" id="CHEBI:57783"/>
        <dbReference type="ChEBI" id="CHEBI:64076"/>
        <dbReference type="ChEBI" id="CHEBI:456215"/>
        <dbReference type="ChEBI" id="CHEBI:456216"/>
        <dbReference type="EC" id="4.2.1.136"/>
    </reaction>
</comment>
<organism evidence="23">
    <name type="scientific">hydrothermal vent metagenome</name>
    <dbReference type="NCBI Taxonomy" id="652676"/>
    <lineage>
        <taxon>unclassified sequences</taxon>
        <taxon>metagenomes</taxon>
        <taxon>ecological metagenomes</taxon>
    </lineage>
</organism>
<keyword evidence="9" id="KW-0547">Nucleotide-binding</keyword>
<dbReference type="GO" id="GO:0046872">
    <property type="term" value="F:metal ion binding"/>
    <property type="evidence" value="ECO:0007669"/>
    <property type="project" value="UniProtKB-KW"/>
</dbReference>
<dbReference type="AlphaFoldDB" id="A0A3B1CPD5"/>
<reference evidence="23" key="1">
    <citation type="submission" date="2018-06" db="EMBL/GenBank/DDBJ databases">
        <authorList>
            <person name="Zhirakovskaya E."/>
        </authorList>
    </citation>
    <scope>NUCLEOTIDE SEQUENCE</scope>
</reference>
<evidence type="ECO:0000256" key="3">
    <source>
        <dbReference type="ARBA" id="ARBA00001958"/>
    </source>
</evidence>
<dbReference type="InterPro" id="IPR030677">
    <property type="entry name" value="Nnr"/>
</dbReference>
<evidence type="ECO:0000256" key="12">
    <source>
        <dbReference type="ARBA" id="ARBA00022958"/>
    </source>
</evidence>
<proteinExistence type="inferred from homology"/>
<dbReference type="PIRSF" id="PIRSF017184">
    <property type="entry name" value="Nnr"/>
    <property type="match status" value="1"/>
</dbReference>
<dbReference type="EC" id="5.1.99.6" evidence="6"/>
<protein>
    <recommendedName>
        <fullName evidence="18">Nicotinamide nucleotide repair protein</fullName>
        <ecNumber evidence="7">4.2.1.136</ecNumber>
        <ecNumber evidence="6">5.1.99.6</ecNumber>
    </recommendedName>
</protein>
<dbReference type="GO" id="GO:0005524">
    <property type="term" value="F:ATP binding"/>
    <property type="evidence" value="ECO:0007669"/>
    <property type="project" value="UniProtKB-KW"/>
</dbReference>
<dbReference type="GO" id="GO:0110051">
    <property type="term" value="P:metabolite repair"/>
    <property type="evidence" value="ECO:0007669"/>
    <property type="project" value="TreeGrafter"/>
</dbReference>
<evidence type="ECO:0000259" key="21">
    <source>
        <dbReference type="PROSITE" id="PS51383"/>
    </source>
</evidence>
<dbReference type="EMBL" id="UOGF01000016">
    <property type="protein sequence ID" value="VAX26543.1"/>
    <property type="molecule type" value="Genomic_DNA"/>
</dbReference>
<evidence type="ECO:0000256" key="11">
    <source>
        <dbReference type="ARBA" id="ARBA00022857"/>
    </source>
</evidence>
<dbReference type="Pfam" id="PF01256">
    <property type="entry name" value="Carb_kinase"/>
    <property type="match status" value="1"/>
</dbReference>
<feature type="domain" description="YjeF N-terminal" evidence="22">
    <location>
        <begin position="9"/>
        <end position="220"/>
    </location>
</feature>
<evidence type="ECO:0000256" key="10">
    <source>
        <dbReference type="ARBA" id="ARBA00022840"/>
    </source>
</evidence>
<comment type="function">
    <text evidence="17">Bifunctional enzyme that catalyzes the epimerization of the S- and R-forms of NAD(P)HX and the dehydration of the S-form of NAD(P)HX at the expense of ADP, which is converted to AMP. This allows the repair of both epimers of NAD(P)HX, a damaged form of NAD(P)H that is a result of enzymatic or heat-dependent hydration.</text>
</comment>
<dbReference type="Pfam" id="PF03853">
    <property type="entry name" value="YjeF_N"/>
    <property type="match status" value="1"/>
</dbReference>
<keyword evidence="12" id="KW-0630">Potassium</keyword>
<dbReference type="SUPFAM" id="SSF64153">
    <property type="entry name" value="YjeF N-terminal domain-like"/>
    <property type="match status" value="1"/>
</dbReference>
<keyword evidence="10" id="KW-0067">ATP-binding</keyword>
<dbReference type="EC" id="4.2.1.136" evidence="7"/>
<dbReference type="PANTHER" id="PTHR12592">
    <property type="entry name" value="ATP-DEPENDENT (S)-NAD(P)H-HYDRATE DEHYDRATASE FAMILY MEMBER"/>
    <property type="match status" value="1"/>
</dbReference>
<sequence>MHIVTAAEMKALDKDATADYKIPSLLLMENAARGMVDEIEINDGKVKKKVVTVIAGCGNNGGDGLAAARHLRMRGALVKVYLFSKEVLLRGDAGISLQIWQKTDGALREEGAFTLEHLISDVTKSDFVIDAFLGTGLSHAIIGRHAEMLEIINRCARRIIACDIPSGISADTGEILGVAIKADATLTMAMPKRGHFMQEGLSHSGELSVIDIGFPDALIEKKKLNVSLIGTDVVQGFLSPRLKGVHKGTMGHLLVIAGSSGKQGAPQMTSLAALRSGTGLVTTALPKSIEKGFSHQAMEIMTLPLPETKLGSIAMGAEKRLLKAVEGKTALAIGPGLSQHPDSQHLVLKLITSVSLPMVIDADGLNAVAVELVILKKKKGSLILTPHPGEMGRLIGKSAADVQKDRFNIAAAFANLWDVILVLKDARTIVAFPDGRLWVNNTGNPGMATAGMGDALTGMIAGFIAQGLSPEDATLLAVFLHGKAGDLAAAQRGEAGLLTSDLIDEIPKAIVEYLKEHS</sequence>
<evidence type="ECO:0000256" key="8">
    <source>
        <dbReference type="ARBA" id="ARBA00022723"/>
    </source>
</evidence>
<comment type="cofactor">
    <cofactor evidence="3">
        <name>K(+)</name>
        <dbReference type="ChEBI" id="CHEBI:29103"/>
    </cofactor>
</comment>
<dbReference type="PROSITE" id="PS51383">
    <property type="entry name" value="YJEF_C_3"/>
    <property type="match status" value="1"/>
</dbReference>
<evidence type="ECO:0000256" key="7">
    <source>
        <dbReference type="ARBA" id="ARBA00013129"/>
    </source>
</evidence>
<evidence type="ECO:0000256" key="1">
    <source>
        <dbReference type="ARBA" id="ARBA00000013"/>
    </source>
</evidence>
<keyword evidence="11" id="KW-0521">NADP</keyword>
<evidence type="ECO:0000256" key="9">
    <source>
        <dbReference type="ARBA" id="ARBA00022741"/>
    </source>
</evidence>
<gene>
    <name evidence="23" type="ORF">MNBD_NITROSPIRAE01-915</name>
</gene>
<feature type="domain" description="YjeF C-terminal" evidence="21">
    <location>
        <begin position="230"/>
        <end position="513"/>
    </location>
</feature>
<comment type="catalytic activity">
    <reaction evidence="2">
        <text>(6R)-NADPHX = (6S)-NADPHX</text>
        <dbReference type="Rhea" id="RHEA:32227"/>
        <dbReference type="ChEBI" id="CHEBI:64076"/>
        <dbReference type="ChEBI" id="CHEBI:64077"/>
        <dbReference type="EC" id="5.1.99.6"/>
    </reaction>
</comment>
<keyword evidence="13" id="KW-0520">NAD</keyword>
<evidence type="ECO:0000256" key="14">
    <source>
        <dbReference type="ARBA" id="ARBA00023235"/>
    </source>
</evidence>
<dbReference type="PANTHER" id="PTHR12592:SF0">
    <property type="entry name" value="ATP-DEPENDENT (S)-NAD(P)H-HYDRATE DEHYDRATASE"/>
    <property type="match status" value="1"/>
</dbReference>
<dbReference type="InterPro" id="IPR000631">
    <property type="entry name" value="CARKD"/>
</dbReference>
<comment type="similarity">
    <text evidence="4">In the N-terminal section; belongs to the NnrE/AIBP family.</text>
</comment>
<dbReference type="InterPro" id="IPR004443">
    <property type="entry name" value="YjeF_N_dom"/>
</dbReference>
<dbReference type="NCBIfam" id="TIGR00197">
    <property type="entry name" value="yjeF_nterm"/>
    <property type="match status" value="1"/>
</dbReference>
<dbReference type="PROSITE" id="PS51385">
    <property type="entry name" value="YJEF_N"/>
    <property type="match status" value="1"/>
</dbReference>
<evidence type="ECO:0000256" key="20">
    <source>
        <dbReference type="ARBA" id="ARBA00049209"/>
    </source>
</evidence>
<evidence type="ECO:0000256" key="5">
    <source>
        <dbReference type="ARBA" id="ARBA00009524"/>
    </source>
</evidence>
<keyword evidence="15 23" id="KW-0456">Lyase</keyword>
<dbReference type="HAMAP" id="MF_01965">
    <property type="entry name" value="NADHX_dehydratase"/>
    <property type="match status" value="1"/>
</dbReference>
<dbReference type="HAMAP" id="MF_01966">
    <property type="entry name" value="NADHX_epimerase"/>
    <property type="match status" value="1"/>
</dbReference>
<evidence type="ECO:0000256" key="4">
    <source>
        <dbReference type="ARBA" id="ARBA00006001"/>
    </source>
</evidence>
<evidence type="ECO:0000256" key="19">
    <source>
        <dbReference type="ARBA" id="ARBA00048238"/>
    </source>
</evidence>
<evidence type="ECO:0000313" key="23">
    <source>
        <dbReference type="EMBL" id="VAX26543.1"/>
    </source>
</evidence>
<keyword evidence="16" id="KW-0511">Multifunctional enzyme</keyword>
<dbReference type="SUPFAM" id="SSF53613">
    <property type="entry name" value="Ribokinase-like"/>
    <property type="match status" value="1"/>
</dbReference>
<evidence type="ECO:0000256" key="6">
    <source>
        <dbReference type="ARBA" id="ARBA00012228"/>
    </source>
</evidence>
<dbReference type="Gene3D" id="3.40.50.10260">
    <property type="entry name" value="YjeF N-terminal domain"/>
    <property type="match status" value="1"/>
</dbReference>